<evidence type="ECO:0000256" key="3">
    <source>
        <dbReference type="ARBA" id="ARBA00022946"/>
    </source>
</evidence>
<evidence type="ECO:0000256" key="1">
    <source>
        <dbReference type="ARBA" id="ARBA00004173"/>
    </source>
</evidence>
<dbReference type="Proteomes" id="UP000620104">
    <property type="component" value="Unassembled WGS sequence"/>
</dbReference>
<evidence type="ECO:0000313" key="7">
    <source>
        <dbReference type="EMBL" id="GHJ84334.1"/>
    </source>
</evidence>
<dbReference type="InterPro" id="IPR045853">
    <property type="entry name" value="Pep_chain_release_fac_I_sf"/>
</dbReference>
<evidence type="ECO:0000313" key="8">
    <source>
        <dbReference type="Proteomes" id="UP000620104"/>
    </source>
</evidence>
<feature type="region of interest" description="Disordered" evidence="5">
    <location>
        <begin position="135"/>
        <end position="178"/>
    </location>
</feature>
<feature type="compositionally biased region" description="Basic and acidic residues" evidence="5">
    <location>
        <begin position="143"/>
        <end position="152"/>
    </location>
</feature>
<dbReference type="InterPro" id="IPR052405">
    <property type="entry name" value="Mito_Transl_Release_Factor"/>
</dbReference>
<dbReference type="AlphaFoldDB" id="A0A8H3TQ87"/>
<protein>
    <recommendedName>
        <fullName evidence="6">Prokaryotic-type class I peptide chain release factors domain-containing protein</fullName>
    </recommendedName>
</protein>
<dbReference type="EMBL" id="BLZA01000007">
    <property type="protein sequence ID" value="GHJ84334.1"/>
    <property type="molecule type" value="Genomic_DNA"/>
</dbReference>
<dbReference type="GO" id="GO:0003747">
    <property type="term" value="F:translation release factor activity"/>
    <property type="evidence" value="ECO:0007669"/>
    <property type="project" value="InterPro"/>
</dbReference>
<dbReference type="PANTHER" id="PTHR46203:SF1">
    <property type="entry name" value="MITOCHONDRIAL TRANSLATION RELEASE FACTOR IN RESCUE"/>
    <property type="match status" value="1"/>
</dbReference>
<sequence length="178" mass="19968">MHLTIIAAIFRTKLAPRSERTYATTKASSDFQSTSSDDAAPNPEGKLESRITPRPFTIKSINKALAKRKAPELVEEDLEEQFVRGSGPGGQATNKTSNAVSLMHRPTGIRVFCHETRSQLQNRKLARRLLQEKLDQLVNPGESKADLRIEKERRRKANKQKKAKKKYAKDSEGPTAND</sequence>
<comment type="caution">
    <text evidence="7">The sequence shown here is derived from an EMBL/GenBank/DDBJ whole genome shotgun (WGS) entry which is preliminary data.</text>
</comment>
<comment type="similarity">
    <text evidence="2">Belongs to the prokaryotic/mitochondrial release factor family.</text>
</comment>
<keyword evidence="4" id="KW-0496">Mitochondrion</keyword>
<proteinExistence type="inferred from homology"/>
<dbReference type="SUPFAM" id="SSF75620">
    <property type="entry name" value="Release factor"/>
    <property type="match status" value="1"/>
</dbReference>
<dbReference type="OrthoDB" id="277888at2759"/>
<dbReference type="PANTHER" id="PTHR46203">
    <property type="entry name" value="PROBABLE PEPTIDE CHAIN RELEASE FACTOR C12ORF65"/>
    <property type="match status" value="1"/>
</dbReference>
<evidence type="ECO:0000256" key="5">
    <source>
        <dbReference type="SAM" id="MobiDB-lite"/>
    </source>
</evidence>
<feature type="compositionally biased region" description="Polar residues" evidence="5">
    <location>
        <begin position="21"/>
        <end position="37"/>
    </location>
</feature>
<reference evidence="7" key="1">
    <citation type="submission" date="2020-07" db="EMBL/GenBank/DDBJ databases">
        <title>Draft Genome Sequence of a Deep-Sea Yeast, Naganishia (Cryptococcus) liquefaciens strain N6.</title>
        <authorList>
            <person name="Han Y.W."/>
            <person name="Kajitani R."/>
            <person name="Morimoto H."/>
            <person name="Parhat M."/>
            <person name="Tsubouchi H."/>
            <person name="Bakenova O."/>
            <person name="Ogata M."/>
            <person name="Argunhan B."/>
            <person name="Aoki R."/>
            <person name="Kajiwara S."/>
            <person name="Itoh T."/>
            <person name="Iwasaki H."/>
        </authorList>
    </citation>
    <scope>NUCLEOTIDE SEQUENCE</scope>
    <source>
        <strain evidence="7">N6</strain>
    </source>
</reference>
<evidence type="ECO:0000259" key="6">
    <source>
        <dbReference type="Pfam" id="PF00472"/>
    </source>
</evidence>
<evidence type="ECO:0000256" key="2">
    <source>
        <dbReference type="ARBA" id="ARBA00010835"/>
    </source>
</evidence>
<feature type="region of interest" description="Disordered" evidence="5">
    <location>
        <begin position="19"/>
        <end position="51"/>
    </location>
</feature>
<evidence type="ECO:0000256" key="4">
    <source>
        <dbReference type="ARBA" id="ARBA00023128"/>
    </source>
</evidence>
<dbReference type="GO" id="GO:0032543">
    <property type="term" value="P:mitochondrial translation"/>
    <property type="evidence" value="ECO:0007669"/>
    <property type="project" value="UniProtKB-ARBA"/>
</dbReference>
<keyword evidence="8" id="KW-1185">Reference proteome</keyword>
<keyword evidence="3" id="KW-0809">Transit peptide</keyword>
<feature type="domain" description="Prokaryotic-type class I peptide chain release factors" evidence="6">
    <location>
        <begin position="72"/>
        <end position="169"/>
    </location>
</feature>
<feature type="compositionally biased region" description="Basic residues" evidence="5">
    <location>
        <begin position="153"/>
        <end position="167"/>
    </location>
</feature>
<organism evidence="7 8">
    <name type="scientific">Naganishia liquefaciens</name>
    <dbReference type="NCBI Taxonomy" id="104408"/>
    <lineage>
        <taxon>Eukaryota</taxon>
        <taxon>Fungi</taxon>
        <taxon>Dikarya</taxon>
        <taxon>Basidiomycota</taxon>
        <taxon>Agaricomycotina</taxon>
        <taxon>Tremellomycetes</taxon>
        <taxon>Filobasidiales</taxon>
        <taxon>Filobasidiaceae</taxon>
        <taxon>Naganishia</taxon>
    </lineage>
</organism>
<dbReference type="Gene3D" id="3.30.160.20">
    <property type="match status" value="1"/>
</dbReference>
<accession>A0A8H3TQ87</accession>
<dbReference type="InterPro" id="IPR000352">
    <property type="entry name" value="Pep_chain_release_fac_I"/>
</dbReference>
<dbReference type="Pfam" id="PF00472">
    <property type="entry name" value="RF-1"/>
    <property type="match status" value="1"/>
</dbReference>
<comment type="subcellular location">
    <subcellularLocation>
        <location evidence="1">Mitochondrion</location>
    </subcellularLocation>
</comment>
<gene>
    <name evidence="7" type="ORF">NliqN6_0736</name>
</gene>
<name>A0A8H3TQ87_9TREE</name>
<dbReference type="GO" id="GO:0005739">
    <property type="term" value="C:mitochondrion"/>
    <property type="evidence" value="ECO:0007669"/>
    <property type="project" value="UniProtKB-SubCell"/>
</dbReference>